<dbReference type="Pfam" id="PF07481">
    <property type="entry name" value="DUF1521"/>
    <property type="match status" value="1"/>
</dbReference>
<evidence type="ECO:0000259" key="2">
    <source>
        <dbReference type="Pfam" id="PF07481"/>
    </source>
</evidence>
<accession>A0A2P7QZW6</accession>
<proteinExistence type="predicted"/>
<reference evidence="3 4" key="1">
    <citation type="submission" date="2018-03" db="EMBL/GenBank/DDBJ databases">
        <title>The draft genome of Sphingosinicella sp. GL-C-18.</title>
        <authorList>
            <person name="Liu L."/>
            <person name="Li L."/>
            <person name="Liang L."/>
            <person name="Zhang X."/>
            <person name="Wang T."/>
        </authorList>
    </citation>
    <scope>NUCLEOTIDE SEQUENCE [LARGE SCALE GENOMIC DNA]</scope>
    <source>
        <strain evidence="3 4">GL-C-18</strain>
    </source>
</reference>
<comment type="caution">
    <text evidence="3">The sequence shown here is derived from an EMBL/GenBank/DDBJ whole genome shotgun (WGS) entry which is preliminary data.</text>
</comment>
<name>A0A2P7QZW6_9SPHN</name>
<evidence type="ECO:0000256" key="1">
    <source>
        <dbReference type="SAM" id="SignalP"/>
    </source>
</evidence>
<feature type="chain" id="PRO_5015159491" description="DUF1521 domain-containing protein" evidence="1">
    <location>
        <begin position="20"/>
        <end position="291"/>
    </location>
</feature>
<feature type="domain" description="DUF1521" evidence="2">
    <location>
        <begin position="81"/>
        <end position="239"/>
    </location>
</feature>
<dbReference type="RefSeq" id="WP_106511537.1">
    <property type="nucleotide sequence ID" value="NZ_PXYI01000001.1"/>
</dbReference>
<evidence type="ECO:0000313" key="4">
    <source>
        <dbReference type="Proteomes" id="UP000241167"/>
    </source>
</evidence>
<dbReference type="AlphaFoldDB" id="A0A2P7QZW6"/>
<protein>
    <recommendedName>
        <fullName evidence="2">DUF1521 domain-containing protein</fullName>
    </recommendedName>
</protein>
<dbReference type="EMBL" id="PXYI01000001">
    <property type="protein sequence ID" value="PSJ43514.1"/>
    <property type="molecule type" value="Genomic_DNA"/>
</dbReference>
<sequence>MTNISAGASAQFAASANLAANSSALMMTAGILAGAFRPLNAGPLAFAMLPAAFAIRLGSLGQGQAPAELQQQAGFTAKISGQHTAKVDLGDGYRLEIDERNSEMTIVNAETGQSTRIWGDPHVDVNGKHQFDFYGTTTFELANGTKLTINTEQWGGNPNAYVASQVVVTRGDNAVVIDGISQNQLGDLSVSVSTNGHALDAAHRDGFTVHENAAGWQTELGQKVTQAEADITRPGALYGPGSEALSLAEAGTAIGAFLFLGSLFGAGLDASARTQAGGFESTKLLRQMLLA</sequence>
<feature type="signal peptide" evidence="1">
    <location>
        <begin position="1"/>
        <end position="19"/>
    </location>
</feature>
<keyword evidence="1" id="KW-0732">Signal</keyword>
<dbReference type="Proteomes" id="UP000241167">
    <property type="component" value="Unassembled WGS sequence"/>
</dbReference>
<dbReference type="OrthoDB" id="7545400at2"/>
<evidence type="ECO:0000313" key="3">
    <source>
        <dbReference type="EMBL" id="PSJ43514.1"/>
    </source>
</evidence>
<organism evidence="3 4">
    <name type="scientific">Allosphingosinicella deserti</name>
    <dbReference type="NCBI Taxonomy" id="2116704"/>
    <lineage>
        <taxon>Bacteria</taxon>
        <taxon>Pseudomonadati</taxon>
        <taxon>Pseudomonadota</taxon>
        <taxon>Alphaproteobacteria</taxon>
        <taxon>Sphingomonadales</taxon>
        <taxon>Sphingomonadaceae</taxon>
        <taxon>Allosphingosinicella</taxon>
    </lineage>
</organism>
<gene>
    <name evidence="3" type="ORF">C7I55_03940</name>
</gene>
<dbReference type="InterPro" id="IPR011086">
    <property type="entry name" value="DUF1521"/>
</dbReference>
<keyword evidence="4" id="KW-1185">Reference proteome</keyword>